<name>M0LQH7_HALJT</name>
<evidence type="ECO:0000313" key="4">
    <source>
        <dbReference type="EMBL" id="EMA34300.1"/>
    </source>
</evidence>
<dbReference type="PATRIC" id="fig|1227453.3.peg.440"/>
<evidence type="ECO:0000256" key="2">
    <source>
        <dbReference type="SAM" id="Phobius"/>
    </source>
</evidence>
<keyword evidence="2" id="KW-0812">Transmembrane</keyword>
<protein>
    <recommendedName>
        <fullName evidence="3">DUF6199 domain-containing protein</fullName>
    </recommendedName>
</protein>
<evidence type="ECO:0000259" key="3">
    <source>
        <dbReference type="Pfam" id="PF19701"/>
    </source>
</evidence>
<dbReference type="InterPro" id="IPR045679">
    <property type="entry name" value="DUF6199"/>
</dbReference>
<reference evidence="4 5" key="1">
    <citation type="journal article" date="2014" name="PLoS Genet.">
        <title>Phylogenetically driven sequencing of extremely halophilic archaea reveals strategies for static and dynamic osmo-response.</title>
        <authorList>
            <person name="Becker E.A."/>
            <person name="Seitzer P.M."/>
            <person name="Tritt A."/>
            <person name="Larsen D."/>
            <person name="Krusor M."/>
            <person name="Yao A.I."/>
            <person name="Wu D."/>
            <person name="Madern D."/>
            <person name="Eisen J.A."/>
            <person name="Darling A.E."/>
            <person name="Facciotti M.T."/>
        </authorList>
    </citation>
    <scope>NUCLEOTIDE SEQUENCE [LARGE SCALE GENOMIC DNA]</scope>
    <source>
        <strain evidence="5">ATCC 49778 / DSM 6131 / JCM 7785 / NBRC 101032 / NCIMB 13157 / TR-1</strain>
    </source>
</reference>
<proteinExistence type="predicted"/>
<feature type="region of interest" description="Disordered" evidence="1">
    <location>
        <begin position="240"/>
        <end position="294"/>
    </location>
</feature>
<evidence type="ECO:0000256" key="1">
    <source>
        <dbReference type="SAM" id="MobiDB-lite"/>
    </source>
</evidence>
<dbReference type="OrthoDB" id="242600at2157"/>
<feature type="transmembrane region" description="Helical" evidence="2">
    <location>
        <begin position="347"/>
        <end position="366"/>
    </location>
</feature>
<keyword evidence="2" id="KW-1133">Transmembrane helix</keyword>
<feature type="compositionally biased region" description="Polar residues" evidence="1">
    <location>
        <begin position="252"/>
        <end position="266"/>
    </location>
</feature>
<comment type="caution">
    <text evidence="4">The sequence shown here is derived from an EMBL/GenBank/DDBJ whole genome shotgun (WGS) entry which is preliminary data.</text>
</comment>
<sequence>MSLVFLLGIAALVAVSGAAAGVSNVAPDETRSGSATHSHAATTEAATPQPACSVQDERPEPPDTDSEYYYLDGLGATSTANWTAGETLRIGTDGDCSLGVRANDTATLTAATVNTSQGTVTGVVDVGRGGAFRVVERPDGNTTASVSIRNVGRENNDRVDIISTNGSGTVMTSERVTAPTGRFFVVQIQWYPNGTAQVALWDTDRQHRQRVTRAVSTSAATSSWQVQLDGRAYLDEIAVGSHDTGPADTGDSEQSSASPVQSTASAAQRDETGTPETFTYNPGPEESEPEESQSGLLLGPLMTIGGALMYRYAYGITKFNEQLDAIGSTTRSSEVEPADWNVMLTKLVGAAGSIFGLIWFLTTVLGG</sequence>
<keyword evidence="2" id="KW-0472">Membrane</keyword>
<dbReference type="AlphaFoldDB" id="M0LQH7"/>
<dbReference type="EMBL" id="AOLY01000005">
    <property type="protein sequence ID" value="EMA34300.1"/>
    <property type="molecule type" value="Genomic_DNA"/>
</dbReference>
<evidence type="ECO:0000313" key="5">
    <source>
        <dbReference type="Proteomes" id="UP000011524"/>
    </source>
</evidence>
<keyword evidence="5" id="KW-1185">Reference proteome</keyword>
<feature type="compositionally biased region" description="Low complexity" evidence="1">
    <location>
        <begin position="34"/>
        <end position="47"/>
    </location>
</feature>
<dbReference type="eggNOG" id="arCOG13143">
    <property type="taxonomic scope" value="Archaea"/>
</dbReference>
<accession>M0LQH7</accession>
<feature type="domain" description="DUF6199" evidence="3">
    <location>
        <begin position="299"/>
        <end position="362"/>
    </location>
</feature>
<organism evidence="4 5">
    <name type="scientific">Haloarcula japonica (strain ATCC 49778 / DSM 6131 / JCM 7785 / NBRC 101032 / NCIMB 13157 / TR-1)</name>
    <dbReference type="NCBI Taxonomy" id="1227453"/>
    <lineage>
        <taxon>Archaea</taxon>
        <taxon>Methanobacteriati</taxon>
        <taxon>Methanobacteriota</taxon>
        <taxon>Stenosarchaea group</taxon>
        <taxon>Halobacteria</taxon>
        <taxon>Halobacteriales</taxon>
        <taxon>Haloarculaceae</taxon>
        <taxon>Haloarcula</taxon>
    </lineage>
</organism>
<dbReference type="Proteomes" id="UP000011524">
    <property type="component" value="Unassembled WGS sequence"/>
</dbReference>
<gene>
    <name evidence="4" type="ORF">C444_02156</name>
</gene>
<dbReference type="STRING" id="1227453.C444_02156"/>
<dbReference type="Pfam" id="PF19701">
    <property type="entry name" value="DUF6199"/>
    <property type="match status" value="1"/>
</dbReference>
<feature type="region of interest" description="Disordered" evidence="1">
    <location>
        <begin position="26"/>
        <end position="65"/>
    </location>
</feature>